<name>A0AAD6U1Q1_9AGAR</name>
<organism evidence="1 2">
    <name type="scientific">Mycena belliarum</name>
    <dbReference type="NCBI Taxonomy" id="1033014"/>
    <lineage>
        <taxon>Eukaryota</taxon>
        <taxon>Fungi</taxon>
        <taxon>Dikarya</taxon>
        <taxon>Basidiomycota</taxon>
        <taxon>Agaricomycotina</taxon>
        <taxon>Agaricomycetes</taxon>
        <taxon>Agaricomycetidae</taxon>
        <taxon>Agaricales</taxon>
        <taxon>Marasmiineae</taxon>
        <taxon>Mycenaceae</taxon>
        <taxon>Mycena</taxon>
    </lineage>
</organism>
<dbReference type="EMBL" id="JARJCN010000043">
    <property type="protein sequence ID" value="KAJ7082897.1"/>
    <property type="molecule type" value="Genomic_DNA"/>
</dbReference>
<evidence type="ECO:0000313" key="1">
    <source>
        <dbReference type="EMBL" id="KAJ7082897.1"/>
    </source>
</evidence>
<dbReference type="AlphaFoldDB" id="A0AAD6U1Q1"/>
<reference evidence="1" key="1">
    <citation type="submission" date="2023-03" db="EMBL/GenBank/DDBJ databases">
        <title>Massive genome expansion in bonnet fungi (Mycena s.s.) driven by repeated elements and novel gene families across ecological guilds.</title>
        <authorList>
            <consortium name="Lawrence Berkeley National Laboratory"/>
            <person name="Harder C.B."/>
            <person name="Miyauchi S."/>
            <person name="Viragh M."/>
            <person name="Kuo A."/>
            <person name="Thoen E."/>
            <person name="Andreopoulos B."/>
            <person name="Lu D."/>
            <person name="Skrede I."/>
            <person name="Drula E."/>
            <person name="Henrissat B."/>
            <person name="Morin E."/>
            <person name="Kohler A."/>
            <person name="Barry K."/>
            <person name="LaButti K."/>
            <person name="Morin E."/>
            <person name="Salamov A."/>
            <person name="Lipzen A."/>
            <person name="Mereny Z."/>
            <person name="Hegedus B."/>
            <person name="Baldrian P."/>
            <person name="Stursova M."/>
            <person name="Weitz H."/>
            <person name="Taylor A."/>
            <person name="Grigoriev I.V."/>
            <person name="Nagy L.G."/>
            <person name="Martin F."/>
            <person name="Kauserud H."/>
        </authorList>
    </citation>
    <scope>NUCLEOTIDE SEQUENCE</scope>
    <source>
        <strain evidence="1">CBHHK173m</strain>
    </source>
</reference>
<protein>
    <submittedName>
        <fullName evidence="1">Uncharacterized protein</fullName>
    </submittedName>
</protein>
<accession>A0AAD6U1Q1</accession>
<proteinExistence type="predicted"/>
<keyword evidence="2" id="KW-1185">Reference proteome</keyword>
<dbReference type="Proteomes" id="UP001222325">
    <property type="component" value="Unassembled WGS sequence"/>
</dbReference>
<gene>
    <name evidence="1" type="ORF">B0H15DRAFT_433645</name>
</gene>
<comment type="caution">
    <text evidence="1">The sequence shown here is derived from an EMBL/GenBank/DDBJ whole genome shotgun (WGS) entry which is preliminary data.</text>
</comment>
<sequence>MLEDDLEELWGTLEGWRTTCISWCVLSPVALRISSPSPPCSFPSLPFQQQWTRAPNREPNFICLAWLVSVGGSSELVSLRPLAAFPPWRPSYSMGGVPESSLVKHIALVSGIFVLEPFPESRVTYHDLGPSAWNIISRLGSTGTFTRVNVFLPGVYSTFAQVSLASVGEGWCPKSANSHYQFATH</sequence>
<evidence type="ECO:0000313" key="2">
    <source>
        <dbReference type="Proteomes" id="UP001222325"/>
    </source>
</evidence>